<dbReference type="SMART" id="SM00857">
    <property type="entry name" value="Resolvase"/>
    <property type="match status" value="1"/>
</dbReference>
<dbReference type="GO" id="GO:0003677">
    <property type="term" value="F:DNA binding"/>
    <property type="evidence" value="ECO:0007669"/>
    <property type="project" value="UniProtKB-KW"/>
</dbReference>
<evidence type="ECO:0000259" key="4">
    <source>
        <dbReference type="PROSITE" id="PS51736"/>
    </source>
</evidence>
<dbReference type="Proteomes" id="UP000006820">
    <property type="component" value="Chromosome"/>
</dbReference>
<dbReference type="STRING" id="247156.NFA_44480"/>
<dbReference type="PANTHER" id="PTHR30461:SF2">
    <property type="entry name" value="SERINE RECOMBINASE PINE-RELATED"/>
    <property type="match status" value="1"/>
</dbReference>
<reference evidence="5 6" key="1">
    <citation type="journal article" date="2004" name="Proc. Natl. Acad. Sci. U.S.A.">
        <title>The complete genomic sequence of Nocardia farcinica IFM 10152.</title>
        <authorList>
            <person name="Ishikawa J."/>
            <person name="Yamashita A."/>
            <person name="Mikami Y."/>
            <person name="Hoshino Y."/>
            <person name="Kurita H."/>
            <person name="Hotta K."/>
            <person name="Shiba T."/>
            <person name="Hattori M."/>
        </authorList>
    </citation>
    <scope>NUCLEOTIDE SEQUENCE [LARGE SCALE GENOMIC DNA]</scope>
    <source>
        <strain evidence="5 6">IFM 10152</strain>
    </source>
</reference>
<dbReference type="InterPro" id="IPR036162">
    <property type="entry name" value="Resolvase-like_N_sf"/>
</dbReference>
<evidence type="ECO:0000313" key="5">
    <source>
        <dbReference type="EMBL" id="BAD59299.1"/>
    </source>
</evidence>
<feature type="region of interest" description="Disordered" evidence="3">
    <location>
        <begin position="108"/>
        <end position="132"/>
    </location>
</feature>
<dbReference type="CDD" id="cd03768">
    <property type="entry name" value="SR_ResInv"/>
    <property type="match status" value="1"/>
</dbReference>
<dbReference type="SUPFAM" id="SSF53041">
    <property type="entry name" value="Resolvase-like"/>
    <property type="match status" value="1"/>
</dbReference>
<dbReference type="PROSITE" id="PS51736">
    <property type="entry name" value="RECOMBINASES_3"/>
    <property type="match status" value="1"/>
</dbReference>
<feature type="domain" description="Resolvase/invertase-type recombinase catalytic" evidence="4">
    <location>
        <begin position="1"/>
        <end position="110"/>
    </location>
</feature>
<dbReference type="eggNOG" id="COG1961">
    <property type="taxonomic scope" value="Bacteria"/>
</dbReference>
<gene>
    <name evidence="5" type="ordered locus">NFA_44480</name>
</gene>
<evidence type="ECO:0000256" key="2">
    <source>
        <dbReference type="ARBA" id="ARBA00023172"/>
    </source>
</evidence>
<dbReference type="PANTHER" id="PTHR30461">
    <property type="entry name" value="DNA-INVERTASE FROM LAMBDOID PROPHAGE"/>
    <property type="match status" value="1"/>
</dbReference>
<proteinExistence type="predicted"/>
<dbReference type="AlphaFoldDB" id="Q5YR92"/>
<evidence type="ECO:0000256" key="3">
    <source>
        <dbReference type="SAM" id="MobiDB-lite"/>
    </source>
</evidence>
<keyword evidence="2" id="KW-0233">DNA recombination</keyword>
<dbReference type="InterPro" id="IPR006119">
    <property type="entry name" value="Resolv_N"/>
</dbReference>
<dbReference type="Pfam" id="PF00239">
    <property type="entry name" value="Resolvase"/>
    <property type="match status" value="1"/>
</dbReference>
<evidence type="ECO:0000313" key="6">
    <source>
        <dbReference type="Proteomes" id="UP000006820"/>
    </source>
</evidence>
<protein>
    <submittedName>
        <fullName evidence="5">Putative invertase</fullName>
    </submittedName>
</protein>
<dbReference type="InterPro" id="IPR050639">
    <property type="entry name" value="SSR_resolvase"/>
</dbReference>
<dbReference type="EMBL" id="AP006618">
    <property type="protein sequence ID" value="BAD59299.1"/>
    <property type="molecule type" value="Genomic_DNA"/>
</dbReference>
<dbReference type="KEGG" id="nfa:NFA_44480"/>
<dbReference type="HOGENOM" id="CLU_1914880_0_0_11"/>
<dbReference type="Gene3D" id="3.40.50.1390">
    <property type="entry name" value="Resolvase, N-terminal catalytic domain"/>
    <property type="match status" value="1"/>
</dbReference>
<keyword evidence="1" id="KW-0238">DNA-binding</keyword>
<sequence length="132" mass="14973">MVRKCSDDASGATTERPGLKKAMAAAENGLFDVLLVYRVDRFSRNLRDMVVLPDDLDEAGVVFRSATEPFDTSTPMGRMLVQMRGMFAQFERDTIIDRVIAGMEREAATDKWKGKTPLRISRRPDHARPRNR</sequence>
<organism evidence="5 6">
    <name type="scientific">Nocardia farcinica (strain IFM 10152)</name>
    <dbReference type="NCBI Taxonomy" id="247156"/>
    <lineage>
        <taxon>Bacteria</taxon>
        <taxon>Bacillati</taxon>
        <taxon>Actinomycetota</taxon>
        <taxon>Actinomycetes</taxon>
        <taxon>Mycobacteriales</taxon>
        <taxon>Nocardiaceae</taxon>
        <taxon>Nocardia</taxon>
    </lineage>
</organism>
<evidence type="ECO:0000256" key="1">
    <source>
        <dbReference type="ARBA" id="ARBA00023125"/>
    </source>
</evidence>
<keyword evidence="6" id="KW-1185">Reference proteome</keyword>
<feature type="compositionally biased region" description="Basic and acidic residues" evidence="3">
    <location>
        <begin position="122"/>
        <end position="132"/>
    </location>
</feature>
<name>Q5YR92_NOCFA</name>
<accession>Q5YR92</accession>
<dbReference type="GO" id="GO:0000150">
    <property type="term" value="F:DNA strand exchange activity"/>
    <property type="evidence" value="ECO:0007669"/>
    <property type="project" value="InterPro"/>
</dbReference>